<evidence type="ECO:0000313" key="2">
    <source>
        <dbReference type="Proteomes" id="UP001359559"/>
    </source>
</evidence>
<dbReference type="AlphaFoldDB" id="A0AAN9IB52"/>
<dbReference type="EMBL" id="JAYKXN010000007">
    <property type="protein sequence ID" value="KAK7271659.1"/>
    <property type="molecule type" value="Genomic_DNA"/>
</dbReference>
<sequence>MQENVGENVQKRECSYASSTLKRSSTRTLHRSSARTQGCFLCSNLSSFSVPGSVFSMRLKSNSTSSFFNSGGRSMTLSCRRSESTYHSSCGISGRYPVAFGTKELIAEPVMR</sequence>
<protein>
    <submittedName>
        <fullName evidence="1">Uncharacterized protein</fullName>
    </submittedName>
</protein>
<reference evidence="1 2" key="1">
    <citation type="submission" date="2024-01" db="EMBL/GenBank/DDBJ databases">
        <title>The genomes of 5 underutilized Papilionoideae crops provide insights into root nodulation and disease resistance.</title>
        <authorList>
            <person name="Yuan L."/>
        </authorList>
    </citation>
    <scope>NUCLEOTIDE SEQUENCE [LARGE SCALE GENOMIC DNA]</scope>
    <source>
        <strain evidence="1">LY-2023</strain>
        <tissue evidence="1">Leaf</tissue>
    </source>
</reference>
<name>A0AAN9IB52_CLITE</name>
<organism evidence="1 2">
    <name type="scientific">Clitoria ternatea</name>
    <name type="common">Butterfly pea</name>
    <dbReference type="NCBI Taxonomy" id="43366"/>
    <lineage>
        <taxon>Eukaryota</taxon>
        <taxon>Viridiplantae</taxon>
        <taxon>Streptophyta</taxon>
        <taxon>Embryophyta</taxon>
        <taxon>Tracheophyta</taxon>
        <taxon>Spermatophyta</taxon>
        <taxon>Magnoliopsida</taxon>
        <taxon>eudicotyledons</taxon>
        <taxon>Gunneridae</taxon>
        <taxon>Pentapetalae</taxon>
        <taxon>rosids</taxon>
        <taxon>fabids</taxon>
        <taxon>Fabales</taxon>
        <taxon>Fabaceae</taxon>
        <taxon>Papilionoideae</taxon>
        <taxon>50 kb inversion clade</taxon>
        <taxon>NPAAA clade</taxon>
        <taxon>indigoferoid/millettioid clade</taxon>
        <taxon>Phaseoleae</taxon>
        <taxon>Clitoria</taxon>
    </lineage>
</organism>
<proteinExistence type="predicted"/>
<evidence type="ECO:0000313" key="1">
    <source>
        <dbReference type="EMBL" id="KAK7271659.1"/>
    </source>
</evidence>
<comment type="caution">
    <text evidence="1">The sequence shown here is derived from an EMBL/GenBank/DDBJ whole genome shotgun (WGS) entry which is preliminary data.</text>
</comment>
<accession>A0AAN9IB52</accession>
<gene>
    <name evidence="1" type="ORF">RJT34_27739</name>
</gene>
<dbReference type="Proteomes" id="UP001359559">
    <property type="component" value="Unassembled WGS sequence"/>
</dbReference>
<keyword evidence="2" id="KW-1185">Reference proteome</keyword>